<dbReference type="RefSeq" id="WP_152789368.1">
    <property type="nucleotide sequence ID" value="NZ_BAABEQ010000042.1"/>
</dbReference>
<dbReference type="InterPro" id="IPR000073">
    <property type="entry name" value="AB_hydrolase_1"/>
</dbReference>
<reference evidence="2 3" key="1">
    <citation type="submission" date="2019-07" db="EMBL/GenBank/DDBJ databases">
        <title>New species of Amycolatopsis and Streptomyces.</title>
        <authorList>
            <person name="Duangmal K."/>
            <person name="Teo W.F.A."/>
            <person name="Lipun K."/>
        </authorList>
    </citation>
    <scope>NUCLEOTIDE SEQUENCE [LARGE SCALE GENOMIC DNA]</scope>
    <source>
        <strain evidence="2 3">TISTR 2346</strain>
    </source>
</reference>
<evidence type="ECO:0000259" key="1">
    <source>
        <dbReference type="Pfam" id="PF00561"/>
    </source>
</evidence>
<dbReference type="OrthoDB" id="5513277at2"/>
<proteinExistence type="predicted"/>
<dbReference type="AlphaFoldDB" id="A0A5N8WA67"/>
<dbReference type="SUPFAM" id="SSF53474">
    <property type="entry name" value="alpha/beta-Hydrolases"/>
    <property type="match status" value="1"/>
</dbReference>
<dbReference type="GO" id="GO:0016020">
    <property type="term" value="C:membrane"/>
    <property type="evidence" value="ECO:0007669"/>
    <property type="project" value="TreeGrafter"/>
</dbReference>
<name>A0A5N8WA67_9ACTN</name>
<dbReference type="PANTHER" id="PTHR43798:SF33">
    <property type="entry name" value="HYDROLASE, PUTATIVE (AFU_ORTHOLOGUE AFUA_2G14860)-RELATED"/>
    <property type="match status" value="1"/>
</dbReference>
<accession>A0A5N8WA67</accession>
<protein>
    <submittedName>
        <fullName evidence="2">Alpha/beta hydrolase</fullName>
    </submittedName>
</protein>
<dbReference type="GO" id="GO:0016787">
    <property type="term" value="F:hydrolase activity"/>
    <property type="evidence" value="ECO:0007669"/>
    <property type="project" value="UniProtKB-KW"/>
</dbReference>
<dbReference type="InterPro" id="IPR050266">
    <property type="entry name" value="AB_hydrolase_sf"/>
</dbReference>
<evidence type="ECO:0000313" key="3">
    <source>
        <dbReference type="Proteomes" id="UP000326979"/>
    </source>
</evidence>
<dbReference type="Gene3D" id="3.40.50.1820">
    <property type="entry name" value="alpha/beta hydrolase"/>
    <property type="match status" value="1"/>
</dbReference>
<dbReference type="InterPro" id="IPR029058">
    <property type="entry name" value="AB_hydrolase_fold"/>
</dbReference>
<dbReference type="Proteomes" id="UP000326979">
    <property type="component" value="Unassembled WGS sequence"/>
</dbReference>
<gene>
    <name evidence="2" type="ORF">FNH04_32085</name>
</gene>
<keyword evidence="3" id="KW-1185">Reference proteome</keyword>
<keyword evidence="2" id="KW-0378">Hydrolase</keyword>
<organism evidence="2 3">
    <name type="scientific">Streptomyces phyllanthi</name>
    <dbReference type="NCBI Taxonomy" id="1803180"/>
    <lineage>
        <taxon>Bacteria</taxon>
        <taxon>Bacillati</taxon>
        <taxon>Actinomycetota</taxon>
        <taxon>Actinomycetes</taxon>
        <taxon>Kitasatosporales</taxon>
        <taxon>Streptomycetaceae</taxon>
        <taxon>Streptomyces</taxon>
    </lineage>
</organism>
<comment type="caution">
    <text evidence="2">The sequence shown here is derived from an EMBL/GenBank/DDBJ whole genome shotgun (WGS) entry which is preliminary data.</text>
</comment>
<dbReference type="Pfam" id="PF00561">
    <property type="entry name" value="Abhydrolase_1"/>
    <property type="match status" value="1"/>
</dbReference>
<evidence type="ECO:0000313" key="2">
    <source>
        <dbReference type="EMBL" id="MPY44380.1"/>
    </source>
</evidence>
<dbReference type="EMBL" id="VJZE01000317">
    <property type="protein sequence ID" value="MPY44380.1"/>
    <property type="molecule type" value="Genomic_DNA"/>
</dbReference>
<sequence length="294" mass="31696">MKQAKGKQGYDMRGFLAAYDKVMEKWPADREALTVTTRFGATRVNVCGPRDAPPLVLLPGGGGATSASWFANVGVLSRAHRVYAVDLIGEPGRSTREAGHPLRMAADLTAWLDQVLDGLGADTTALCGHSYGAWIALHYTAHAPHRVRRLALLDPTGCFTGFRTAYLLRAARMLLRRSARSTRAFLEWETGGASLNPDWLRLQEAAAGFPFVRPVTGPAPDHAATAALDVPALLLLAGSGRAHEARRVAARAVRWLPRAEVVTLPGVSHHMLPHANSAETDHHLAAFLDGGRTR</sequence>
<dbReference type="PANTHER" id="PTHR43798">
    <property type="entry name" value="MONOACYLGLYCEROL LIPASE"/>
    <property type="match status" value="1"/>
</dbReference>
<feature type="domain" description="AB hydrolase-1" evidence="1">
    <location>
        <begin position="53"/>
        <end position="166"/>
    </location>
</feature>